<dbReference type="CDD" id="cd02440">
    <property type="entry name" value="AdoMet_MTases"/>
    <property type="match status" value="1"/>
</dbReference>
<dbReference type="SUPFAM" id="SSF53335">
    <property type="entry name" value="S-adenosyl-L-methionine-dependent methyltransferases"/>
    <property type="match status" value="1"/>
</dbReference>
<accession>A0A1G2HVE4</accession>
<organism evidence="2 3">
    <name type="scientific">Candidatus Staskawiczbacteria bacterium RIFCSPHIGHO2_02_FULL_34_10</name>
    <dbReference type="NCBI Taxonomy" id="1802205"/>
    <lineage>
        <taxon>Bacteria</taxon>
        <taxon>Candidatus Staskawicziibacteriota</taxon>
    </lineage>
</organism>
<gene>
    <name evidence="2" type="ORF">A3C58_01485</name>
</gene>
<proteinExistence type="predicted"/>
<name>A0A1G2HVE4_9BACT</name>
<evidence type="ECO:0000259" key="1">
    <source>
        <dbReference type="Pfam" id="PF08241"/>
    </source>
</evidence>
<dbReference type="Gene3D" id="3.40.50.150">
    <property type="entry name" value="Vaccinia Virus protein VP39"/>
    <property type="match status" value="1"/>
</dbReference>
<feature type="non-terminal residue" evidence="2">
    <location>
        <position position="177"/>
    </location>
</feature>
<evidence type="ECO:0000313" key="2">
    <source>
        <dbReference type="EMBL" id="OGZ66526.1"/>
    </source>
</evidence>
<dbReference type="AlphaFoldDB" id="A0A1G2HVE4"/>
<comment type="caution">
    <text evidence="2">The sequence shown here is derived from an EMBL/GenBank/DDBJ whole genome shotgun (WGS) entry which is preliminary data.</text>
</comment>
<dbReference type="GO" id="GO:0008757">
    <property type="term" value="F:S-adenosylmethionine-dependent methyltransferase activity"/>
    <property type="evidence" value="ECO:0007669"/>
    <property type="project" value="InterPro"/>
</dbReference>
<dbReference type="STRING" id="1802205.A3C58_01485"/>
<dbReference type="EMBL" id="MHOR01000030">
    <property type="protein sequence ID" value="OGZ66526.1"/>
    <property type="molecule type" value="Genomic_DNA"/>
</dbReference>
<sequence length="177" mass="20037">MEVKKCPICNFKDASFFAERDKSTFLKCDNCNLVFMDPLPDTKELVDNFYSKESGYHSQLIKDLRKVRKYSKKFIGVIDTLTRFGITGNLLDVGCANGEFLFLAKRHGFSVYGVEANAYTADIAINNGLRVFNGYLEGANFTDNYFSVIYLGDIIEHVTDPVALLKECKRILKKDGI</sequence>
<protein>
    <recommendedName>
        <fullName evidence="1">Methyltransferase type 11 domain-containing protein</fullName>
    </recommendedName>
</protein>
<evidence type="ECO:0000313" key="3">
    <source>
        <dbReference type="Proteomes" id="UP000178380"/>
    </source>
</evidence>
<dbReference type="Proteomes" id="UP000178380">
    <property type="component" value="Unassembled WGS sequence"/>
</dbReference>
<dbReference type="InterPro" id="IPR013216">
    <property type="entry name" value="Methyltransf_11"/>
</dbReference>
<dbReference type="InterPro" id="IPR029063">
    <property type="entry name" value="SAM-dependent_MTases_sf"/>
</dbReference>
<dbReference type="Pfam" id="PF08241">
    <property type="entry name" value="Methyltransf_11"/>
    <property type="match status" value="1"/>
</dbReference>
<feature type="domain" description="Methyltransferase type 11" evidence="1">
    <location>
        <begin position="91"/>
        <end position="177"/>
    </location>
</feature>
<reference evidence="2 3" key="1">
    <citation type="journal article" date="2016" name="Nat. Commun.">
        <title>Thousands of microbial genomes shed light on interconnected biogeochemical processes in an aquifer system.</title>
        <authorList>
            <person name="Anantharaman K."/>
            <person name="Brown C.T."/>
            <person name="Hug L.A."/>
            <person name="Sharon I."/>
            <person name="Castelle C.J."/>
            <person name="Probst A.J."/>
            <person name="Thomas B.C."/>
            <person name="Singh A."/>
            <person name="Wilkins M.J."/>
            <person name="Karaoz U."/>
            <person name="Brodie E.L."/>
            <person name="Williams K.H."/>
            <person name="Hubbard S.S."/>
            <person name="Banfield J.F."/>
        </authorList>
    </citation>
    <scope>NUCLEOTIDE SEQUENCE [LARGE SCALE GENOMIC DNA]</scope>
</reference>